<dbReference type="Proteomes" id="UP000033774">
    <property type="component" value="Unassembled WGS sequence"/>
</dbReference>
<dbReference type="SUPFAM" id="SSF109604">
    <property type="entry name" value="HD-domain/PDEase-like"/>
    <property type="match status" value="1"/>
</dbReference>
<dbReference type="RefSeq" id="WP_045775039.1">
    <property type="nucleotide sequence ID" value="NZ_LAJY01000118.1"/>
</dbReference>
<accession>A0A0F3IUI6</accession>
<dbReference type="InterPro" id="IPR003695">
    <property type="entry name" value="Ppx_GppA_N"/>
</dbReference>
<dbReference type="Gene3D" id="1.10.3210.10">
    <property type="entry name" value="Hypothetical protein af1432"/>
    <property type="match status" value="1"/>
</dbReference>
<sequence length="496" mass="53437">MPTSKRIAIIDIGSNSCRLVVYRDSSRAPLTLFNEKVMCGLGRGITATGRLNPEGRRSAIANLGRFRALTTAMNVCETLIYATAAVRDAEDGASFVSEAERVMGLPVQVIPGTEEARLSALGVLSAIPEADGIVGDLGGGSLELIDVAGGKLGERISLPIGPLRLMDAAENSVRRGAGMIKRALQDVPWISNLNGRNFYAVGGAWRTLARMMMEQRHYPLHIIHHYAIPAATAASFFQRIHRMDRDTIRRRPDVSRRRADTLPWAAMVYEQLFAVASPANIIFSAAGLREGALFDRLLPGVRLQDPLMASCETLVGDSRFALSHTELLRFVAPLLPGEDADSRRLTEAACRLSDIAWTEHPDYRVALAYRRVLQAQLTGIDHPGRAFLATAIAMRYGASRDALPDNVPTQLLTPAQLRIASAVGVALRLGYLLSGGAPGVLDHVSLTVDGTLLTLTLPTDGSVVLGDAVHRRLEALGKILDVTTQIVPEAGVVPAK</sequence>
<evidence type="ECO:0000259" key="2">
    <source>
        <dbReference type="Pfam" id="PF21697"/>
    </source>
</evidence>
<dbReference type="EMBL" id="LAJY01000118">
    <property type="protein sequence ID" value="KJV10287.1"/>
    <property type="molecule type" value="Genomic_DNA"/>
</dbReference>
<dbReference type="Pfam" id="PF02541">
    <property type="entry name" value="Ppx-GppA"/>
    <property type="match status" value="1"/>
</dbReference>
<dbReference type="GO" id="GO:0016462">
    <property type="term" value="F:pyrophosphatase activity"/>
    <property type="evidence" value="ECO:0007669"/>
    <property type="project" value="TreeGrafter"/>
</dbReference>
<dbReference type="InterPro" id="IPR048951">
    <property type="entry name" value="Ppx_C"/>
</dbReference>
<protein>
    <submittedName>
        <fullName evidence="3">Uncharacterized protein</fullName>
    </submittedName>
</protein>
<keyword evidence="4" id="KW-1185">Reference proteome</keyword>
<dbReference type="PANTHER" id="PTHR30005">
    <property type="entry name" value="EXOPOLYPHOSPHATASE"/>
    <property type="match status" value="1"/>
</dbReference>
<dbReference type="SUPFAM" id="SSF53067">
    <property type="entry name" value="Actin-like ATPase domain"/>
    <property type="match status" value="2"/>
</dbReference>
<organism evidence="3 4">
    <name type="scientific">Elstera litoralis</name>
    <dbReference type="NCBI Taxonomy" id="552518"/>
    <lineage>
        <taxon>Bacteria</taxon>
        <taxon>Pseudomonadati</taxon>
        <taxon>Pseudomonadota</taxon>
        <taxon>Alphaproteobacteria</taxon>
        <taxon>Rhodospirillales</taxon>
        <taxon>Rhodospirillaceae</taxon>
        <taxon>Elstera</taxon>
    </lineage>
</organism>
<dbReference type="InterPro" id="IPR043129">
    <property type="entry name" value="ATPase_NBD"/>
</dbReference>
<dbReference type="Gene3D" id="3.30.420.40">
    <property type="match status" value="1"/>
</dbReference>
<evidence type="ECO:0000313" key="3">
    <source>
        <dbReference type="EMBL" id="KJV10287.1"/>
    </source>
</evidence>
<gene>
    <name evidence="3" type="ORF">VZ95_05940</name>
</gene>
<dbReference type="AlphaFoldDB" id="A0A0F3IUI6"/>
<dbReference type="Pfam" id="PF21697">
    <property type="entry name" value="Ppx_C"/>
    <property type="match status" value="1"/>
</dbReference>
<proteinExistence type="predicted"/>
<comment type="caution">
    <text evidence="3">The sequence shown here is derived from an EMBL/GenBank/DDBJ whole genome shotgun (WGS) entry which is preliminary data.</text>
</comment>
<evidence type="ECO:0000259" key="1">
    <source>
        <dbReference type="Pfam" id="PF02541"/>
    </source>
</evidence>
<reference evidence="3 4" key="1">
    <citation type="submission" date="2015-03" db="EMBL/GenBank/DDBJ databases">
        <title>Draft genome sequence of Elstera litoralis.</title>
        <authorList>
            <person name="Rahalkar M.C."/>
            <person name="Dhakephalkar P.K."/>
            <person name="Pore S.D."/>
            <person name="Arora P."/>
            <person name="Kapse N.G."/>
            <person name="Pandit P.S."/>
        </authorList>
    </citation>
    <scope>NUCLEOTIDE SEQUENCE [LARGE SCALE GENOMIC DNA]</scope>
    <source>
        <strain evidence="3 4">Dia-1</strain>
    </source>
</reference>
<name>A0A0F3IUI6_9PROT</name>
<dbReference type="InterPro" id="IPR050273">
    <property type="entry name" value="GppA/Ppx_hydrolase"/>
</dbReference>
<dbReference type="CDD" id="cd24052">
    <property type="entry name" value="ASKHA_NBD_HpPPX-GppA-like"/>
    <property type="match status" value="1"/>
</dbReference>
<dbReference type="OrthoDB" id="3698573at2"/>
<feature type="domain" description="Exopolyphosphatase C-terminal" evidence="2">
    <location>
        <begin position="338"/>
        <end position="480"/>
    </location>
</feature>
<feature type="domain" description="Ppx/GppA phosphatase N-terminal" evidence="1">
    <location>
        <begin position="20"/>
        <end position="297"/>
    </location>
</feature>
<dbReference type="Gene3D" id="3.30.420.150">
    <property type="entry name" value="Exopolyphosphatase. Domain 2"/>
    <property type="match status" value="1"/>
</dbReference>
<dbReference type="PANTHER" id="PTHR30005:SF0">
    <property type="entry name" value="RETROGRADE REGULATION PROTEIN 2"/>
    <property type="match status" value="1"/>
</dbReference>
<dbReference type="PATRIC" id="fig|552518.3.peg.260"/>
<evidence type="ECO:0000313" key="4">
    <source>
        <dbReference type="Proteomes" id="UP000033774"/>
    </source>
</evidence>